<name>A0A9K3LTP9_9STRA</name>
<dbReference type="InterPro" id="IPR001353">
    <property type="entry name" value="Proteasome_sua/b"/>
</dbReference>
<evidence type="ECO:0000313" key="7">
    <source>
        <dbReference type="EMBL" id="KAG7368363.1"/>
    </source>
</evidence>
<keyword evidence="1" id="KW-0645">Protease</keyword>
<evidence type="ECO:0000256" key="3">
    <source>
        <dbReference type="ARBA" id="ARBA00022801"/>
    </source>
</evidence>
<proteinExistence type="inferred from homology"/>
<comment type="subcellular location">
    <subcellularLocation>
        <location evidence="6">Cytoplasm</location>
    </subcellularLocation>
    <subcellularLocation>
        <location evidence="6">Nucleus</location>
    </subcellularLocation>
</comment>
<dbReference type="GO" id="GO:0051603">
    <property type="term" value="P:proteolysis involved in protein catabolic process"/>
    <property type="evidence" value="ECO:0007669"/>
    <property type="project" value="InterPro"/>
</dbReference>
<dbReference type="AlphaFoldDB" id="A0A9K3LTP9"/>
<dbReference type="GO" id="GO:0005634">
    <property type="term" value="C:nucleus"/>
    <property type="evidence" value="ECO:0007669"/>
    <property type="project" value="UniProtKB-SubCell"/>
</dbReference>
<protein>
    <recommendedName>
        <fullName evidence="6">Proteasome subunit beta</fullName>
    </recommendedName>
</protein>
<keyword evidence="2" id="KW-0888">Threonine protease</keyword>
<dbReference type="OrthoDB" id="429533at2759"/>
<dbReference type="PANTHER" id="PTHR32194">
    <property type="entry name" value="METALLOPROTEASE TLDD"/>
    <property type="match status" value="1"/>
</dbReference>
<comment type="caution">
    <text evidence="7">The sequence shown here is derived from an EMBL/GenBank/DDBJ whole genome shotgun (WGS) entry which is preliminary data.</text>
</comment>
<evidence type="ECO:0000256" key="1">
    <source>
        <dbReference type="ARBA" id="ARBA00022670"/>
    </source>
</evidence>
<keyword evidence="8" id="KW-1185">Reference proteome</keyword>
<gene>
    <name evidence="7" type="ORF">IV203_031106</name>
</gene>
<comment type="subunit">
    <text evidence="6">Component of the proteasome complex.</text>
</comment>
<dbReference type="PROSITE" id="PS51476">
    <property type="entry name" value="PROTEASOME_BETA_2"/>
    <property type="match status" value="1"/>
</dbReference>
<keyword evidence="3" id="KW-0378">Hydrolase</keyword>
<dbReference type="PANTHER" id="PTHR32194:SF4">
    <property type="entry name" value="PROTEASOME SUBUNIT BETA TYPE-7"/>
    <property type="match status" value="1"/>
</dbReference>
<dbReference type="PROSITE" id="PS00854">
    <property type="entry name" value="PROTEASOME_BETA_1"/>
    <property type="match status" value="1"/>
</dbReference>
<dbReference type="GO" id="GO:0005737">
    <property type="term" value="C:cytoplasm"/>
    <property type="evidence" value="ECO:0007669"/>
    <property type="project" value="UniProtKB-SubCell"/>
</dbReference>
<dbReference type="InterPro" id="IPR016050">
    <property type="entry name" value="Proteasome_bsu_CS"/>
</dbReference>
<keyword evidence="6" id="KW-0963">Cytoplasm</keyword>
<evidence type="ECO:0000256" key="5">
    <source>
        <dbReference type="ARBA" id="ARBA00023242"/>
    </source>
</evidence>
<dbReference type="Proteomes" id="UP000693970">
    <property type="component" value="Unassembled WGS sequence"/>
</dbReference>
<organism evidence="7 8">
    <name type="scientific">Nitzschia inconspicua</name>
    <dbReference type="NCBI Taxonomy" id="303405"/>
    <lineage>
        <taxon>Eukaryota</taxon>
        <taxon>Sar</taxon>
        <taxon>Stramenopiles</taxon>
        <taxon>Ochrophyta</taxon>
        <taxon>Bacillariophyta</taxon>
        <taxon>Bacillariophyceae</taxon>
        <taxon>Bacillariophycidae</taxon>
        <taxon>Bacillariales</taxon>
        <taxon>Bacillariaceae</taxon>
        <taxon>Nitzschia</taxon>
    </lineage>
</organism>
<dbReference type="EMBL" id="JAGRRH010000006">
    <property type="protein sequence ID" value="KAG7368363.1"/>
    <property type="molecule type" value="Genomic_DNA"/>
</dbReference>
<dbReference type="GO" id="GO:0005839">
    <property type="term" value="C:proteasome core complex"/>
    <property type="evidence" value="ECO:0007669"/>
    <property type="project" value="InterPro"/>
</dbReference>
<keyword evidence="4 6" id="KW-0647">Proteasome</keyword>
<comment type="function">
    <text evidence="6">Component of the proteasome, a multicatalytic proteinase complex which is characterized by its ability to cleave peptides with Arg, Phe, Tyr, Leu, and Glu adjacent to the leaving group at neutral or slightly basic pH. The proteasome has an ATP-dependent proteolytic activity.</text>
</comment>
<evidence type="ECO:0000256" key="6">
    <source>
        <dbReference type="RuleBase" id="RU004203"/>
    </source>
</evidence>
<accession>A0A9K3LTP9</accession>
<comment type="similarity">
    <text evidence="6">Belongs to the peptidase T1B family.</text>
</comment>
<evidence type="ECO:0000256" key="2">
    <source>
        <dbReference type="ARBA" id="ARBA00022698"/>
    </source>
</evidence>
<evidence type="ECO:0000313" key="8">
    <source>
        <dbReference type="Proteomes" id="UP000693970"/>
    </source>
</evidence>
<reference evidence="7" key="1">
    <citation type="journal article" date="2021" name="Sci. Rep.">
        <title>Diploid genomic architecture of Nitzschia inconspicua, an elite biomass production diatom.</title>
        <authorList>
            <person name="Oliver A."/>
            <person name="Podell S."/>
            <person name="Pinowska A."/>
            <person name="Traller J.C."/>
            <person name="Smith S.R."/>
            <person name="McClure R."/>
            <person name="Beliaev A."/>
            <person name="Bohutskyi P."/>
            <person name="Hill E.A."/>
            <person name="Rabines A."/>
            <person name="Zheng H."/>
            <person name="Allen L.Z."/>
            <person name="Kuo A."/>
            <person name="Grigoriev I.V."/>
            <person name="Allen A.E."/>
            <person name="Hazlebeck D."/>
            <person name="Allen E.E."/>
        </authorList>
    </citation>
    <scope>NUCLEOTIDE SEQUENCE</scope>
    <source>
        <strain evidence="7">Hildebrandi</strain>
    </source>
</reference>
<keyword evidence="5 6" id="KW-0539">Nucleus</keyword>
<dbReference type="GO" id="GO:0004298">
    <property type="term" value="F:threonine-type endopeptidase activity"/>
    <property type="evidence" value="ECO:0007669"/>
    <property type="project" value="UniProtKB-KW"/>
</dbReference>
<evidence type="ECO:0000256" key="4">
    <source>
        <dbReference type="ARBA" id="ARBA00022942"/>
    </source>
</evidence>
<dbReference type="Pfam" id="PF00227">
    <property type="entry name" value="Proteasome"/>
    <property type="match status" value="1"/>
</dbReference>
<dbReference type="InterPro" id="IPR023333">
    <property type="entry name" value="Proteasome_suB-type"/>
</dbReference>
<reference evidence="7" key="2">
    <citation type="submission" date="2021-04" db="EMBL/GenBank/DDBJ databases">
        <authorList>
            <person name="Podell S."/>
        </authorList>
    </citation>
    <scope>NUCLEOTIDE SEQUENCE</scope>
    <source>
        <strain evidence="7">Hildebrandi</strain>
    </source>
</reference>
<sequence>MSELTRNIDIGAPAPSGFSFENTLRNQYMLSMKGSDTLPTPKKTGTTIVGLVYKDGVVLGADTRATSGSEVAEKNCEKIHYLAPNMYCCGAGTAADTEMITQLISSQLELLRMNTHSTSRVVTACTLLKRRLFQYQGHISAALVLGGCDINGPAVYQIHPHGSTAKLSYTTMGSGSLAAMAVFESSWREDLEEAEAVKLVQRAICAGIFNDLGSGSNCDVCIIRKDQSVDHRRNEVKPNEVGPLREKVHHSSLLTMTPGITPTLGNPVVRSHPTQPIGIGLADVEVTAMEVEAS</sequence>
<dbReference type="CDD" id="cd03763">
    <property type="entry name" value="proteasome_beta_type_7"/>
    <property type="match status" value="1"/>
</dbReference>